<evidence type="ECO:0000256" key="3">
    <source>
        <dbReference type="ARBA" id="ARBA00005046"/>
    </source>
</evidence>
<dbReference type="InterPro" id="IPR036135">
    <property type="entry name" value="MoeA_linker/N_sf"/>
</dbReference>
<reference evidence="13 14" key="1">
    <citation type="submission" date="2009-03" db="EMBL/GenBank/DDBJ databases">
        <title>Comparison of the complete genome sequences of Rhodococcus erythropolis PR4 and Rhodococcus opacus B4.</title>
        <authorList>
            <person name="Takarada H."/>
            <person name="Sekine M."/>
            <person name="Hosoyama A."/>
            <person name="Yamada R."/>
            <person name="Fujisawa T."/>
            <person name="Omata S."/>
            <person name="Shimizu A."/>
            <person name="Tsukatani N."/>
            <person name="Tanikawa S."/>
            <person name="Fujita N."/>
            <person name="Harayama S."/>
        </authorList>
    </citation>
    <scope>NUCLEOTIDE SEQUENCE [LARGE SCALE GENOMIC DNA]</scope>
    <source>
        <strain evidence="13 14">B4</strain>
    </source>
</reference>
<dbReference type="GO" id="GO:0046872">
    <property type="term" value="F:metal ion binding"/>
    <property type="evidence" value="ECO:0007669"/>
    <property type="project" value="UniProtKB-UniRule"/>
</dbReference>
<keyword evidence="5 11" id="KW-0500">Molybdenum</keyword>
<gene>
    <name evidence="13" type="primary">moeA</name>
    <name evidence="13" type="ordered locus">ROP_64820</name>
</gene>
<dbReference type="SUPFAM" id="SSF63867">
    <property type="entry name" value="MoeA C-terminal domain-like"/>
    <property type="match status" value="1"/>
</dbReference>
<dbReference type="PATRIC" id="fig|632772.20.peg.6766"/>
<dbReference type="Pfam" id="PF03453">
    <property type="entry name" value="MoeA_N"/>
    <property type="match status" value="1"/>
</dbReference>
<comment type="similarity">
    <text evidence="4 11">Belongs to the MoeA family.</text>
</comment>
<evidence type="ECO:0000313" key="14">
    <source>
        <dbReference type="Proteomes" id="UP000002212"/>
    </source>
</evidence>
<dbReference type="InterPro" id="IPR036425">
    <property type="entry name" value="MoaB/Mog-like_dom_sf"/>
</dbReference>
<dbReference type="NCBIfam" id="NF045515">
    <property type="entry name" value="Glp_gephyrin"/>
    <property type="match status" value="1"/>
</dbReference>
<dbReference type="HOGENOM" id="CLU_010186_7_0_11"/>
<dbReference type="EC" id="2.10.1.1" evidence="11"/>
<keyword evidence="8 11" id="KW-0460">Magnesium</keyword>
<dbReference type="Gene3D" id="3.40.980.10">
    <property type="entry name" value="MoaB/Mog-like domain"/>
    <property type="match status" value="1"/>
</dbReference>
<dbReference type="SUPFAM" id="SSF63882">
    <property type="entry name" value="MoeA N-terminal region -like"/>
    <property type="match status" value="1"/>
</dbReference>
<dbReference type="KEGG" id="rop:ROP_64820"/>
<organism evidence="13 14">
    <name type="scientific">Rhodococcus opacus (strain B4)</name>
    <dbReference type="NCBI Taxonomy" id="632772"/>
    <lineage>
        <taxon>Bacteria</taxon>
        <taxon>Bacillati</taxon>
        <taxon>Actinomycetota</taxon>
        <taxon>Actinomycetes</taxon>
        <taxon>Mycobacteriales</taxon>
        <taxon>Nocardiaceae</taxon>
        <taxon>Rhodococcus</taxon>
    </lineage>
</organism>
<dbReference type="Proteomes" id="UP000002212">
    <property type="component" value="Chromosome"/>
</dbReference>
<evidence type="ECO:0000256" key="7">
    <source>
        <dbReference type="ARBA" id="ARBA00022723"/>
    </source>
</evidence>
<evidence type="ECO:0000256" key="8">
    <source>
        <dbReference type="ARBA" id="ARBA00022842"/>
    </source>
</evidence>
<dbReference type="InterPro" id="IPR036688">
    <property type="entry name" value="MoeA_C_domain_IV_sf"/>
</dbReference>
<keyword evidence="6 11" id="KW-0808">Transferase</keyword>
<name>C1B1N4_RHOOB</name>
<dbReference type="SMART" id="SM00852">
    <property type="entry name" value="MoCF_biosynth"/>
    <property type="match status" value="1"/>
</dbReference>
<dbReference type="EMBL" id="AP011115">
    <property type="protein sequence ID" value="BAH54729.1"/>
    <property type="molecule type" value="Genomic_DNA"/>
</dbReference>
<feature type="domain" description="MoaB/Mog" evidence="12">
    <location>
        <begin position="198"/>
        <end position="334"/>
    </location>
</feature>
<dbReference type="SUPFAM" id="SSF53218">
    <property type="entry name" value="Molybdenum cofactor biosynthesis proteins"/>
    <property type="match status" value="1"/>
</dbReference>
<accession>C1B1N4</accession>
<evidence type="ECO:0000256" key="2">
    <source>
        <dbReference type="ARBA" id="ARBA00002901"/>
    </source>
</evidence>
<dbReference type="AlphaFoldDB" id="C1B1N4"/>
<evidence type="ECO:0000313" key="13">
    <source>
        <dbReference type="EMBL" id="BAH54729.1"/>
    </source>
</evidence>
<evidence type="ECO:0000256" key="5">
    <source>
        <dbReference type="ARBA" id="ARBA00022505"/>
    </source>
</evidence>
<dbReference type="UniPathway" id="UPA00344"/>
<evidence type="ECO:0000256" key="9">
    <source>
        <dbReference type="ARBA" id="ARBA00023150"/>
    </source>
</evidence>
<evidence type="ECO:0000256" key="6">
    <source>
        <dbReference type="ARBA" id="ARBA00022679"/>
    </source>
</evidence>
<dbReference type="CDD" id="cd00887">
    <property type="entry name" value="MoeA"/>
    <property type="match status" value="1"/>
</dbReference>
<dbReference type="Pfam" id="PF00994">
    <property type="entry name" value="MoCF_biosynth"/>
    <property type="match status" value="1"/>
</dbReference>
<dbReference type="GO" id="GO:0006777">
    <property type="term" value="P:Mo-molybdopterin cofactor biosynthetic process"/>
    <property type="evidence" value="ECO:0007669"/>
    <property type="project" value="UniProtKB-UniRule"/>
</dbReference>
<evidence type="ECO:0000256" key="4">
    <source>
        <dbReference type="ARBA" id="ARBA00010763"/>
    </source>
</evidence>
<comment type="cofactor">
    <cofactor evidence="1 11">
        <name>Mg(2+)</name>
        <dbReference type="ChEBI" id="CHEBI:18420"/>
    </cofactor>
</comment>
<sequence>MAPSGGVPRIGDHGRRNIVTARSVEQHAQHVAELLAPLHERPAQEVPLGESLGRVLAADVHSPVDLPLFRNSQMDGYAVDAASVVSVPAVLPVRGVIAAGPAGATTHTPGTAYRIMTGAPIPEGADAIVPVEDTEATDGQVRIERSRTAGEFVRERGSDVREGTLLLPAGSILAARHIAVLAAVGLQHVPVRPRPRVAVITTGAELVDAGSTLHPGEIYDSNGIALASSARANGAEVVSIARSGDDPAEFRTLLAEATTAADLVLTSGGVSMGDFEVVKETLTPLGAHFGHVAMQPGGPQGTAVVDGTPVLNFPGNPVSTLVSFEVFARPEIRRAAGLDPTEPEELPLAAAVTSIPGKRQFLRARRTDAGVELVSGPGSHLVAAMAWADVLLDVPADVTALDAGQLVKVIPL</sequence>
<dbReference type="InterPro" id="IPR001453">
    <property type="entry name" value="MoaB/Mog_dom"/>
</dbReference>
<dbReference type="GO" id="GO:0061599">
    <property type="term" value="F:molybdopterin molybdotransferase activity"/>
    <property type="evidence" value="ECO:0007669"/>
    <property type="project" value="UniProtKB-UniRule"/>
</dbReference>
<dbReference type="Gene3D" id="3.90.105.10">
    <property type="entry name" value="Molybdopterin biosynthesis moea protein, domain 2"/>
    <property type="match status" value="1"/>
</dbReference>
<dbReference type="PANTHER" id="PTHR10192">
    <property type="entry name" value="MOLYBDOPTERIN BIOSYNTHESIS PROTEIN"/>
    <property type="match status" value="1"/>
</dbReference>
<comment type="function">
    <text evidence="2 11">Catalyzes the insertion of molybdate into adenylated molybdopterin with the concomitant release of AMP.</text>
</comment>
<dbReference type="Pfam" id="PF03454">
    <property type="entry name" value="MoeA_C"/>
    <property type="match status" value="1"/>
</dbReference>
<dbReference type="InterPro" id="IPR005110">
    <property type="entry name" value="MoeA_linker/N"/>
</dbReference>
<dbReference type="InterPro" id="IPR005111">
    <property type="entry name" value="MoeA_C_domain_IV"/>
</dbReference>
<evidence type="ECO:0000256" key="11">
    <source>
        <dbReference type="RuleBase" id="RU365090"/>
    </source>
</evidence>
<dbReference type="GO" id="GO:0005829">
    <property type="term" value="C:cytosol"/>
    <property type="evidence" value="ECO:0007669"/>
    <property type="project" value="TreeGrafter"/>
</dbReference>
<evidence type="ECO:0000256" key="10">
    <source>
        <dbReference type="ARBA" id="ARBA00047317"/>
    </source>
</evidence>
<evidence type="ECO:0000259" key="12">
    <source>
        <dbReference type="SMART" id="SM00852"/>
    </source>
</evidence>
<dbReference type="STRING" id="632772.ROP_64820"/>
<comment type="catalytic activity">
    <reaction evidence="10">
        <text>adenylyl-molybdopterin + molybdate = Mo-molybdopterin + AMP + H(+)</text>
        <dbReference type="Rhea" id="RHEA:35047"/>
        <dbReference type="ChEBI" id="CHEBI:15378"/>
        <dbReference type="ChEBI" id="CHEBI:36264"/>
        <dbReference type="ChEBI" id="CHEBI:62727"/>
        <dbReference type="ChEBI" id="CHEBI:71302"/>
        <dbReference type="ChEBI" id="CHEBI:456215"/>
        <dbReference type="EC" id="2.10.1.1"/>
    </reaction>
</comment>
<dbReference type="NCBIfam" id="TIGR00177">
    <property type="entry name" value="molyb_syn"/>
    <property type="match status" value="1"/>
</dbReference>
<evidence type="ECO:0000256" key="1">
    <source>
        <dbReference type="ARBA" id="ARBA00001946"/>
    </source>
</evidence>
<dbReference type="FunFam" id="3.40.980.10:FF:000004">
    <property type="entry name" value="Molybdopterin molybdenumtransferase"/>
    <property type="match status" value="1"/>
</dbReference>
<dbReference type="InterPro" id="IPR038987">
    <property type="entry name" value="MoeA-like"/>
</dbReference>
<keyword evidence="9 11" id="KW-0501">Molybdenum cofactor biosynthesis</keyword>
<comment type="pathway">
    <text evidence="3 11">Cofactor biosynthesis; molybdopterin biosynthesis.</text>
</comment>
<proteinExistence type="inferred from homology"/>
<dbReference type="Gene3D" id="2.170.190.11">
    <property type="entry name" value="Molybdopterin biosynthesis moea protein, domain 3"/>
    <property type="match status" value="1"/>
</dbReference>
<keyword evidence="7 11" id="KW-0479">Metal-binding</keyword>
<protein>
    <recommendedName>
        <fullName evidence="11">Molybdopterin molybdenumtransferase</fullName>
        <ecNumber evidence="11">2.10.1.1</ecNumber>
    </recommendedName>
</protein>
<dbReference type="Gene3D" id="2.40.340.10">
    <property type="entry name" value="MoeA, C-terminal, domain IV"/>
    <property type="match status" value="1"/>
</dbReference>
<dbReference type="PANTHER" id="PTHR10192:SF5">
    <property type="entry name" value="GEPHYRIN"/>
    <property type="match status" value="1"/>
</dbReference>